<evidence type="ECO:0000313" key="1">
    <source>
        <dbReference type="EMBL" id="MBH8576844.1"/>
    </source>
</evidence>
<keyword evidence="2" id="KW-1185">Reference proteome</keyword>
<proteinExistence type="predicted"/>
<accession>A0A8J7LIL3</accession>
<evidence type="ECO:0000313" key="2">
    <source>
        <dbReference type="Proteomes" id="UP000662314"/>
    </source>
</evidence>
<reference evidence="1 2" key="1">
    <citation type="journal article" date="2021" name="Int. J. Syst. Evol. Microbiol.">
        <title>Amazonocrinis nigriterrae gen. nov., sp. nov., Atlanticothrix silvestris gen. nov., sp. nov. and Dendronalium phyllosphericum gen. nov., sp. nov., nostocacean cyanobacteria from Brazilian environments.</title>
        <authorList>
            <person name="Alvarenga D.O."/>
            <person name="Andreote A.P.D."/>
            <person name="Branco L.H.Z."/>
            <person name="Delbaje E."/>
            <person name="Cruz R.B."/>
            <person name="Varani A.M."/>
            <person name="Fiore M.F."/>
        </authorList>
    </citation>
    <scope>NUCLEOTIDE SEQUENCE [LARGE SCALE GENOMIC DNA]</scope>
    <source>
        <strain evidence="1 2">CENA369</strain>
    </source>
</reference>
<dbReference type="EMBL" id="JAECZA010000241">
    <property type="protein sequence ID" value="MBH8576844.1"/>
    <property type="molecule type" value="Genomic_DNA"/>
</dbReference>
<comment type="caution">
    <text evidence="1">The sequence shown here is derived from an EMBL/GenBank/DDBJ whole genome shotgun (WGS) entry which is preliminary data.</text>
</comment>
<sequence>MTCTKEDTFTKYKEYSDFLVVSEPSPSDLKVNKNVRSNCNGRQFPNAKFFPNHDIFHFIFEKGWIHDTYKGRNGKILENFSSYAYHGESIIELCTRFFGNLKNELIYVHREQEGLPKGEYLELPILQLGVRKKNQPKRVFPILFEVLEEGNFYLTNEFNSETVFDYMGYVIIASLVSGNGAELFLEYLEEKYNNKQNWMNRKFFYSADFKNIVKDFILNPERELPIHLNELNAFLVQDDTSLYKTIQYCEKCLKVFYQVFLNPKFDRIYKTDTSYLFPVHSSKDRMTFMGYLFFINRSANLVYENNFKSLTIKHGIKPKSRRYLQNLLCRLKLLEEEIYCLEMLRDKIKFGNINISQKVLYNVENKLIILHKHIKNIPDSSKILISENTEKYFGFCCINPRVSDFIQDIFR</sequence>
<dbReference type="Proteomes" id="UP000662314">
    <property type="component" value="Unassembled WGS sequence"/>
</dbReference>
<organism evidence="1 2">
    <name type="scientific">Dendronalium phyllosphericum CENA369</name>
    <dbReference type="NCBI Taxonomy" id="1725256"/>
    <lineage>
        <taxon>Bacteria</taxon>
        <taxon>Bacillati</taxon>
        <taxon>Cyanobacteriota</taxon>
        <taxon>Cyanophyceae</taxon>
        <taxon>Nostocales</taxon>
        <taxon>Nostocaceae</taxon>
        <taxon>Dendronalium</taxon>
        <taxon>Dendronalium phyllosphericum</taxon>
    </lineage>
</organism>
<name>A0A8J7LIL3_9NOST</name>
<dbReference type="AlphaFoldDB" id="A0A8J7LIL3"/>
<dbReference type="RefSeq" id="WP_214435567.1">
    <property type="nucleotide sequence ID" value="NZ_CAWPUQ010000170.1"/>
</dbReference>
<gene>
    <name evidence="1" type="ORF">I8752_28420</name>
</gene>
<protein>
    <submittedName>
        <fullName evidence="1">Uncharacterized protein</fullName>
    </submittedName>
</protein>